<dbReference type="VEuPathDB" id="AmoebaDB:NfTy_040630"/>
<sequence length="288" mass="33590">MRLIAKQTAKTGIALDGQVIFSSGWEYGYWLNDMVTMRIAWNPHLEESDHEQALLKTLDDCSRSFIFDNSIRSQFNLLTVQAMLDQTKYLIFGKVNGTQPSNLYKRSGISLLEGWDTWSELNILADSWFGMKMETQPSKLQYHLMETSKHKSDSAGEELHKNLAKKVIQDAQLVVDHRIKNFRVRDPEVIIGWNFNPTAYRFGYLWQTKNLYFWWRDYGKVILKYELPCFMNVQDPVDIMIGEGIAEYMAEELRKVLDYLKFLDGIVDCLAAPIQEPKVPPFQAYNKY</sequence>
<dbReference type="AlphaFoldDB" id="A0A6A5C2B2"/>
<gene>
    <name evidence="1" type="ORF">FDP41_012473</name>
</gene>
<evidence type="ECO:0000313" key="2">
    <source>
        <dbReference type="Proteomes" id="UP000444721"/>
    </source>
</evidence>
<organism evidence="1 2">
    <name type="scientific">Naegleria fowleri</name>
    <name type="common">Brain eating amoeba</name>
    <dbReference type="NCBI Taxonomy" id="5763"/>
    <lineage>
        <taxon>Eukaryota</taxon>
        <taxon>Discoba</taxon>
        <taxon>Heterolobosea</taxon>
        <taxon>Tetramitia</taxon>
        <taxon>Eutetramitia</taxon>
        <taxon>Vahlkampfiidae</taxon>
        <taxon>Naegleria</taxon>
    </lineage>
</organism>
<keyword evidence="2" id="KW-1185">Reference proteome</keyword>
<accession>A0A6A5C2B2</accession>
<dbReference type="VEuPathDB" id="AmoebaDB:NF0055020"/>
<dbReference type="GeneID" id="68119688"/>
<dbReference type="VEuPathDB" id="AmoebaDB:FDP41_012473"/>
<name>A0A6A5C2B2_NAEFO</name>
<dbReference type="Proteomes" id="UP000444721">
    <property type="component" value="Unassembled WGS sequence"/>
</dbReference>
<reference evidence="1 2" key="1">
    <citation type="journal article" date="2019" name="Sci. Rep.">
        <title>Nanopore sequencing improves the draft genome of the human pathogenic amoeba Naegleria fowleri.</title>
        <authorList>
            <person name="Liechti N."/>
            <person name="Schurch N."/>
            <person name="Bruggmann R."/>
            <person name="Wittwer M."/>
        </authorList>
    </citation>
    <scope>NUCLEOTIDE SEQUENCE [LARGE SCALE GENOMIC DNA]</scope>
    <source>
        <strain evidence="1 2">ATCC 30894</strain>
    </source>
</reference>
<comment type="caution">
    <text evidence="1">The sequence shown here is derived from an EMBL/GenBank/DDBJ whole genome shotgun (WGS) entry which is preliminary data.</text>
</comment>
<dbReference type="EMBL" id="VFQX01000013">
    <property type="protein sequence ID" value="KAF0981816.1"/>
    <property type="molecule type" value="Genomic_DNA"/>
</dbReference>
<evidence type="ECO:0000313" key="1">
    <source>
        <dbReference type="EMBL" id="KAF0981816.1"/>
    </source>
</evidence>
<dbReference type="RefSeq" id="XP_044566529.1">
    <property type="nucleotide sequence ID" value="XM_044702997.1"/>
</dbReference>
<protein>
    <submittedName>
        <fullName evidence="1">Uncharacterized protein</fullName>
    </submittedName>
</protein>
<proteinExistence type="predicted"/>
<dbReference type="OrthoDB" id="192566at2759"/>